<dbReference type="InterPro" id="IPR028082">
    <property type="entry name" value="Peripla_BP_I"/>
</dbReference>
<dbReference type="Pfam" id="PF13377">
    <property type="entry name" value="Peripla_BP_3"/>
    <property type="match status" value="1"/>
</dbReference>
<evidence type="ECO:0000259" key="5">
    <source>
        <dbReference type="PROSITE" id="PS50932"/>
    </source>
</evidence>
<organism evidence="6 7">
    <name type="scientific">Sanguibacter gelidistatuariae</name>
    <dbReference type="NCBI Taxonomy" id="1814289"/>
    <lineage>
        <taxon>Bacteria</taxon>
        <taxon>Bacillati</taxon>
        <taxon>Actinomycetota</taxon>
        <taxon>Actinomycetes</taxon>
        <taxon>Micrococcales</taxon>
        <taxon>Sanguibacteraceae</taxon>
        <taxon>Sanguibacter</taxon>
    </lineage>
</organism>
<dbReference type="PANTHER" id="PTHR30146:SF109">
    <property type="entry name" value="HTH-TYPE TRANSCRIPTIONAL REGULATOR GALS"/>
    <property type="match status" value="1"/>
</dbReference>
<name>A0A1G6GW92_9MICO</name>
<dbReference type="SMART" id="SM00354">
    <property type="entry name" value="HTH_LACI"/>
    <property type="match status" value="1"/>
</dbReference>
<dbReference type="AlphaFoldDB" id="A0A1G6GW92"/>
<feature type="domain" description="HTH lacI-type" evidence="5">
    <location>
        <begin position="28"/>
        <end position="82"/>
    </location>
</feature>
<evidence type="ECO:0000256" key="3">
    <source>
        <dbReference type="ARBA" id="ARBA00023163"/>
    </source>
</evidence>
<dbReference type="SUPFAM" id="SSF53822">
    <property type="entry name" value="Periplasmic binding protein-like I"/>
    <property type="match status" value="1"/>
</dbReference>
<proteinExistence type="predicted"/>
<dbReference type="SUPFAM" id="SSF47413">
    <property type="entry name" value="lambda repressor-like DNA-binding domains"/>
    <property type="match status" value="1"/>
</dbReference>
<dbReference type="Pfam" id="PF00356">
    <property type="entry name" value="LacI"/>
    <property type="match status" value="1"/>
</dbReference>
<dbReference type="OrthoDB" id="3563699at2"/>
<keyword evidence="1" id="KW-0805">Transcription regulation</keyword>
<evidence type="ECO:0000313" key="6">
    <source>
        <dbReference type="EMBL" id="SDB86143.1"/>
    </source>
</evidence>
<dbReference type="PROSITE" id="PS00356">
    <property type="entry name" value="HTH_LACI_1"/>
    <property type="match status" value="1"/>
</dbReference>
<keyword evidence="3" id="KW-0804">Transcription</keyword>
<feature type="region of interest" description="Disordered" evidence="4">
    <location>
        <begin position="1"/>
        <end position="28"/>
    </location>
</feature>
<sequence>MNRPTGPTSPPGSPSPTSPPSPARPARPTLADVAAVAGVSAKSVSNVLLERPGVSAATRERVLAAVAQVGYAVNPAGRGLVSGRTGRIAVVVPMLYQPYFAEIAERLILALEAEGLTTTLRIAPDAAAERDAVVGVTTPDVDGVIICPHEFISSMIDGVALTRPVVQLGGGPIDRLDCVVMGEYEGAYAAARHLLKTGRRRIALLWNSPDGEEPGGDRYDGYRQAISEAGIEIDPALFASGSDWDRRVSGYEAMVGLLRSGVRFDAALCVNDAIAVGALRALRSHGRTVPGDVAVTGFDATDEGEFTTPALTSVSPRKPEMVARAVSMLVERLGGYDGPGRHVRTGADLIVRASSVG</sequence>
<keyword evidence="2" id="KW-0238">DNA-binding</keyword>
<keyword evidence="7" id="KW-1185">Reference proteome</keyword>
<dbReference type="InterPro" id="IPR046335">
    <property type="entry name" value="LacI/GalR-like_sensor"/>
</dbReference>
<dbReference type="PROSITE" id="PS50932">
    <property type="entry name" value="HTH_LACI_2"/>
    <property type="match status" value="1"/>
</dbReference>
<dbReference type="RefSeq" id="WP_093180564.1">
    <property type="nucleotide sequence ID" value="NZ_FMYH01000001.1"/>
</dbReference>
<gene>
    <name evidence="6" type="ORF">SAMN05216410_0521</name>
</gene>
<dbReference type="Proteomes" id="UP000199039">
    <property type="component" value="Unassembled WGS sequence"/>
</dbReference>
<dbReference type="CDD" id="cd06267">
    <property type="entry name" value="PBP1_LacI_sugar_binding-like"/>
    <property type="match status" value="1"/>
</dbReference>
<reference evidence="6 7" key="1">
    <citation type="submission" date="2016-09" db="EMBL/GenBank/DDBJ databases">
        <authorList>
            <person name="Capua I."/>
            <person name="De Benedictis P."/>
            <person name="Joannis T."/>
            <person name="Lombin L.H."/>
            <person name="Cattoli G."/>
        </authorList>
    </citation>
    <scope>NUCLEOTIDE SEQUENCE [LARGE SCALE GENOMIC DNA]</scope>
    <source>
        <strain evidence="6 7">ISLP-3</strain>
    </source>
</reference>
<evidence type="ECO:0000256" key="2">
    <source>
        <dbReference type="ARBA" id="ARBA00023125"/>
    </source>
</evidence>
<dbReference type="Gene3D" id="1.10.260.40">
    <property type="entry name" value="lambda repressor-like DNA-binding domains"/>
    <property type="match status" value="1"/>
</dbReference>
<evidence type="ECO:0000313" key="7">
    <source>
        <dbReference type="Proteomes" id="UP000199039"/>
    </source>
</evidence>
<feature type="compositionally biased region" description="Pro residues" evidence="4">
    <location>
        <begin position="7"/>
        <end position="25"/>
    </location>
</feature>
<dbReference type="GO" id="GO:0000976">
    <property type="term" value="F:transcription cis-regulatory region binding"/>
    <property type="evidence" value="ECO:0007669"/>
    <property type="project" value="TreeGrafter"/>
</dbReference>
<dbReference type="CDD" id="cd01392">
    <property type="entry name" value="HTH_LacI"/>
    <property type="match status" value="1"/>
</dbReference>
<dbReference type="STRING" id="1814289.SAMN05216410_0521"/>
<dbReference type="PANTHER" id="PTHR30146">
    <property type="entry name" value="LACI-RELATED TRANSCRIPTIONAL REPRESSOR"/>
    <property type="match status" value="1"/>
</dbReference>
<dbReference type="GO" id="GO:0003700">
    <property type="term" value="F:DNA-binding transcription factor activity"/>
    <property type="evidence" value="ECO:0007669"/>
    <property type="project" value="TreeGrafter"/>
</dbReference>
<evidence type="ECO:0000256" key="4">
    <source>
        <dbReference type="SAM" id="MobiDB-lite"/>
    </source>
</evidence>
<dbReference type="InterPro" id="IPR010982">
    <property type="entry name" value="Lambda_DNA-bd_dom_sf"/>
</dbReference>
<protein>
    <submittedName>
        <fullName evidence="6">Transcriptional regulator, LacI family</fullName>
    </submittedName>
</protein>
<dbReference type="EMBL" id="FMYH01000001">
    <property type="protein sequence ID" value="SDB86143.1"/>
    <property type="molecule type" value="Genomic_DNA"/>
</dbReference>
<dbReference type="Gene3D" id="3.40.50.2300">
    <property type="match status" value="2"/>
</dbReference>
<dbReference type="InterPro" id="IPR000843">
    <property type="entry name" value="HTH_LacI"/>
</dbReference>
<accession>A0A1G6GW92</accession>
<evidence type="ECO:0000256" key="1">
    <source>
        <dbReference type="ARBA" id="ARBA00023015"/>
    </source>
</evidence>